<evidence type="ECO:0000256" key="1">
    <source>
        <dbReference type="SAM" id="MobiDB-lite"/>
    </source>
</evidence>
<feature type="region of interest" description="Disordered" evidence="1">
    <location>
        <begin position="1"/>
        <end position="67"/>
    </location>
</feature>
<feature type="compositionally biased region" description="Basic and acidic residues" evidence="1">
    <location>
        <begin position="33"/>
        <end position="49"/>
    </location>
</feature>
<organism evidence="2 3">
    <name type="scientific">Petrolisthes manimaculis</name>
    <dbReference type="NCBI Taxonomy" id="1843537"/>
    <lineage>
        <taxon>Eukaryota</taxon>
        <taxon>Metazoa</taxon>
        <taxon>Ecdysozoa</taxon>
        <taxon>Arthropoda</taxon>
        <taxon>Crustacea</taxon>
        <taxon>Multicrustacea</taxon>
        <taxon>Malacostraca</taxon>
        <taxon>Eumalacostraca</taxon>
        <taxon>Eucarida</taxon>
        <taxon>Decapoda</taxon>
        <taxon>Pleocyemata</taxon>
        <taxon>Anomura</taxon>
        <taxon>Galatheoidea</taxon>
        <taxon>Porcellanidae</taxon>
        <taxon>Petrolisthes</taxon>
    </lineage>
</organism>
<comment type="caution">
    <text evidence="2">The sequence shown here is derived from an EMBL/GenBank/DDBJ whole genome shotgun (WGS) entry which is preliminary data.</text>
</comment>
<protein>
    <submittedName>
        <fullName evidence="2">Uncharacterized protein</fullName>
    </submittedName>
</protein>
<evidence type="ECO:0000313" key="3">
    <source>
        <dbReference type="Proteomes" id="UP001292094"/>
    </source>
</evidence>
<evidence type="ECO:0000313" key="2">
    <source>
        <dbReference type="EMBL" id="KAK4302389.1"/>
    </source>
</evidence>
<name>A0AAE1U134_9EUCA</name>
<reference evidence="2" key="1">
    <citation type="submission" date="2023-11" db="EMBL/GenBank/DDBJ databases">
        <title>Genome assemblies of two species of porcelain crab, Petrolisthes cinctipes and Petrolisthes manimaculis (Anomura: Porcellanidae).</title>
        <authorList>
            <person name="Angst P."/>
        </authorList>
    </citation>
    <scope>NUCLEOTIDE SEQUENCE</scope>
    <source>
        <strain evidence="2">PB745_02</strain>
        <tissue evidence="2">Gill</tissue>
    </source>
</reference>
<gene>
    <name evidence="2" type="ORF">Pmani_025501</name>
</gene>
<accession>A0AAE1U134</accession>
<keyword evidence="3" id="KW-1185">Reference proteome</keyword>
<dbReference type="AlphaFoldDB" id="A0AAE1U134"/>
<proteinExistence type="predicted"/>
<sequence length="104" mass="11519">MSEGARSQVIEEAKGQVSEGGRNSQVSEGIARSGRELEARSGREPEARSTIRLHHQNNTMTSHHTRATPYPITTTISHHNLSWKHCLFTSLTTATPSLSHHLTH</sequence>
<dbReference type="EMBL" id="JAWZYT010002739">
    <property type="protein sequence ID" value="KAK4302389.1"/>
    <property type="molecule type" value="Genomic_DNA"/>
</dbReference>
<dbReference type="Proteomes" id="UP001292094">
    <property type="component" value="Unassembled WGS sequence"/>
</dbReference>